<gene>
    <name evidence="1" type="ORF">ACFL2Z_03260</name>
</gene>
<dbReference type="Pfam" id="PF13242">
    <property type="entry name" value="Hydrolase_like"/>
    <property type="match status" value="1"/>
</dbReference>
<dbReference type="InterPro" id="IPR006439">
    <property type="entry name" value="HAD-SF_hydro_IA"/>
</dbReference>
<name>A0ABV6YPB9_UNCEI</name>
<comment type="caution">
    <text evidence="1">The sequence shown here is derived from an EMBL/GenBank/DDBJ whole genome shotgun (WGS) entry which is preliminary data.</text>
</comment>
<dbReference type="InterPro" id="IPR023214">
    <property type="entry name" value="HAD_sf"/>
</dbReference>
<dbReference type="InterPro" id="IPR050155">
    <property type="entry name" value="HAD-like_hydrolase_sf"/>
</dbReference>
<evidence type="ECO:0000313" key="2">
    <source>
        <dbReference type="Proteomes" id="UP001594288"/>
    </source>
</evidence>
<protein>
    <submittedName>
        <fullName evidence="1">HAD family hydrolase</fullName>
        <ecNumber evidence="1">3.1.3.-</ecNumber>
    </submittedName>
</protein>
<dbReference type="GO" id="GO:0016787">
    <property type="term" value="F:hydrolase activity"/>
    <property type="evidence" value="ECO:0007669"/>
    <property type="project" value="UniProtKB-KW"/>
</dbReference>
<dbReference type="SFLD" id="SFLDS00003">
    <property type="entry name" value="Haloacid_Dehalogenase"/>
    <property type="match status" value="1"/>
</dbReference>
<dbReference type="SUPFAM" id="SSF56784">
    <property type="entry name" value="HAD-like"/>
    <property type="match status" value="1"/>
</dbReference>
<proteinExistence type="predicted"/>
<dbReference type="PANTHER" id="PTHR43434:SF1">
    <property type="entry name" value="PHOSPHOGLYCOLATE PHOSPHATASE"/>
    <property type="match status" value="1"/>
</dbReference>
<keyword evidence="2" id="KW-1185">Reference proteome</keyword>
<sequence length="237" mass="26780">VSPVEDKMKITTVLLDAGGVILDESEDEKSRVRVAVEVLSGVVPGYSAETLYGDLDEAIEGFCSRVLAYVIWKYARPDRDLFESLQEDFRSRWRPNRPPLRIMPGFREEAEKIARDFRIGIAGQYGEALLELLKEESLLDLFTYRFTQDDFDITKPDPRYLEQIARACGVDPGECVMVGDRIDNDIIPARQLGMKAILVRVGLHRNQQPRIPFEIPDAEIEGVEGLADAVRKVSRPA</sequence>
<organism evidence="1 2">
    <name type="scientific">Eiseniibacteriota bacterium</name>
    <dbReference type="NCBI Taxonomy" id="2212470"/>
    <lineage>
        <taxon>Bacteria</taxon>
        <taxon>Candidatus Eiseniibacteriota</taxon>
    </lineage>
</organism>
<keyword evidence="1" id="KW-0378">Hydrolase</keyword>
<accession>A0ABV6YPB9</accession>
<feature type="non-terminal residue" evidence="1">
    <location>
        <position position="1"/>
    </location>
</feature>
<dbReference type="Proteomes" id="UP001594288">
    <property type="component" value="Unassembled WGS sequence"/>
</dbReference>
<dbReference type="PANTHER" id="PTHR43434">
    <property type="entry name" value="PHOSPHOGLYCOLATE PHOSPHATASE"/>
    <property type="match status" value="1"/>
</dbReference>
<dbReference type="Gene3D" id="1.10.150.520">
    <property type="match status" value="1"/>
</dbReference>
<evidence type="ECO:0000313" key="1">
    <source>
        <dbReference type="EMBL" id="MFC1799910.1"/>
    </source>
</evidence>
<reference evidence="1 2" key="1">
    <citation type="submission" date="2024-09" db="EMBL/GenBank/DDBJ databases">
        <authorList>
            <person name="D'Angelo T."/>
        </authorList>
    </citation>
    <scope>NUCLEOTIDE SEQUENCE [LARGE SCALE GENOMIC DNA]</scope>
    <source>
        <strain evidence="1">SAG AM-311-F02</strain>
    </source>
</reference>
<dbReference type="SFLD" id="SFLDG01129">
    <property type="entry name" value="C1.5:_HAD__Beta-PGM__Phosphata"/>
    <property type="match status" value="1"/>
</dbReference>
<dbReference type="EC" id="3.1.3.-" evidence="1"/>
<dbReference type="NCBIfam" id="TIGR01549">
    <property type="entry name" value="HAD-SF-IA-v1"/>
    <property type="match status" value="1"/>
</dbReference>
<dbReference type="EMBL" id="JBHPEI010000042">
    <property type="protein sequence ID" value="MFC1799910.1"/>
    <property type="molecule type" value="Genomic_DNA"/>
</dbReference>
<dbReference type="Gene3D" id="3.40.50.1000">
    <property type="entry name" value="HAD superfamily/HAD-like"/>
    <property type="match status" value="1"/>
</dbReference>
<dbReference type="InterPro" id="IPR036412">
    <property type="entry name" value="HAD-like_sf"/>
</dbReference>